<dbReference type="RefSeq" id="WP_045278967.1">
    <property type="nucleotide sequence ID" value="NZ_JYIW01000023.1"/>
</dbReference>
<comment type="caution">
    <text evidence="1">The sequence shown here is derived from an EMBL/GenBank/DDBJ whole genome shotgun (WGS) entry which is preliminary data.</text>
</comment>
<accession>A0A0F0LDB8</accession>
<evidence type="ECO:0000313" key="2">
    <source>
        <dbReference type="Proteomes" id="UP000033640"/>
    </source>
</evidence>
<dbReference type="AlphaFoldDB" id="A0A0F0LDB8"/>
<protein>
    <recommendedName>
        <fullName evidence="3">HNH endonuclease</fullName>
    </recommendedName>
</protein>
<organism evidence="1 2">
    <name type="scientific">Microbacterium oxydans</name>
    <dbReference type="NCBI Taxonomy" id="82380"/>
    <lineage>
        <taxon>Bacteria</taxon>
        <taxon>Bacillati</taxon>
        <taxon>Actinomycetota</taxon>
        <taxon>Actinomycetes</taxon>
        <taxon>Micrococcales</taxon>
        <taxon>Microbacteriaceae</taxon>
        <taxon>Microbacterium</taxon>
    </lineage>
</organism>
<reference evidence="1 2" key="1">
    <citation type="submission" date="2015-02" db="EMBL/GenBank/DDBJ databases">
        <title>Draft genome sequences of ten Microbacterium spp. with emphasis on heavy metal contaminated environments.</title>
        <authorList>
            <person name="Corretto E."/>
        </authorList>
    </citation>
    <scope>NUCLEOTIDE SEQUENCE [LARGE SCALE GENOMIC DNA]</scope>
    <source>
        <strain evidence="1 2">BEL4b</strain>
    </source>
</reference>
<proteinExistence type="predicted"/>
<dbReference type="EMBL" id="JYIW01000023">
    <property type="protein sequence ID" value="KJL29556.1"/>
    <property type="molecule type" value="Genomic_DNA"/>
</dbReference>
<evidence type="ECO:0008006" key="3">
    <source>
        <dbReference type="Google" id="ProtNLM"/>
    </source>
</evidence>
<name>A0A0F0LDB8_9MICO</name>
<dbReference type="PATRIC" id="fig|82380.11.peg.1613"/>
<gene>
    <name evidence="1" type="ORF">RS83_01573</name>
</gene>
<evidence type="ECO:0000313" key="1">
    <source>
        <dbReference type="EMBL" id="KJL29556.1"/>
    </source>
</evidence>
<sequence>MSIVWQRFKEGTMLALRADRLPRTVWGSNLRAFFPASRWQELSRGTAERAGQECEVCGRVRDGRSGLDCHEMWEFLDSDGVRVQRLVGVIATCNWCHLTQHSGRADMIGRYDDVVAVLMGVNRWTQLRAVRDITASEMEFRERSRFDWALDLSVLAGWLELPDKASLLVPADCRELLGNADTNVVPEIRPVFDGDVPAGVWEWDDRLPLRPKDER</sequence>
<dbReference type="Proteomes" id="UP000033640">
    <property type="component" value="Unassembled WGS sequence"/>
</dbReference>